<gene>
    <name evidence="1" type="ORF">EBN88_19070</name>
</gene>
<comment type="caution">
    <text evidence="1">The sequence shown here is derived from an EMBL/GenBank/DDBJ whole genome shotgun (WGS) entry which is preliminary data.</text>
</comment>
<evidence type="ECO:0000313" key="1">
    <source>
        <dbReference type="EMBL" id="RMI37444.1"/>
    </source>
</evidence>
<organism evidence="1 2">
    <name type="scientific">Streptomyces triticirhizae</name>
    <dbReference type="NCBI Taxonomy" id="2483353"/>
    <lineage>
        <taxon>Bacteria</taxon>
        <taxon>Bacillati</taxon>
        <taxon>Actinomycetota</taxon>
        <taxon>Actinomycetes</taxon>
        <taxon>Kitasatosporales</taxon>
        <taxon>Streptomycetaceae</taxon>
        <taxon>Streptomyces</taxon>
    </lineage>
</organism>
<protein>
    <recommendedName>
        <fullName evidence="3">Restriction endonuclease type IV Mrr domain-containing protein</fullName>
    </recommendedName>
</protein>
<reference evidence="1 2" key="1">
    <citation type="submission" date="2018-10" db="EMBL/GenBank/DDBJ databases">
        <title>Isolation, diversity and antifungal activity of actinobacteria from wheat.</title>
        <authorList>
            <person name="Han C."/>
        </authorList>
    </citation>
    <scope>NUCLEOTIDE SEQUENCE [LARGE SCALE GENOMIC DNA]</scope>
    <source>
        <strain evidence="1 2">NEAU-YY642</strain>
    </source>
</reference>
<accession>A0A3M2LIZ3</accession>
<dbReference type="AlphaFoldDB" id="A0A3M2LIZ3"/>
<evidence type="ECO:0008006" key="3">
    <source>
        <dbReference type="Google" id="ProtNLM"/>
    </source>
</evidence>
<sequence>MDTSVRAEADLLEQGRSSLARLLGPGWQVSLRHDESDGADRHADALFHVTSPDGSSARLVVDVRRRATPRVAADVLRPMASLVRRVNQLTGLLVISPWISPPTREALRAGGIDYLDLPATSRSA</sequence>
<evidence type="ECO:0000313" key="2">
    <source>
        <dbReference type="Proteomes" id="UP000278673"/>
    </source>
</evidence>
<keyword evidence="2" id="KW-1185">Reference proteome</keyword>
<dbReference type="Proteomes" id="UP000278673">
    <property type="component" value="Unassembled WGS sequence"/>
</dbReference>
<dbReference type="RefSeq" id="WP_122185115.1">
    <property type="nucleotide sequence ID" value="NZ_RFFJ01000113.1"/>
</dbReference>
<proteinExistence type="predicted"/>
<name>A0A3M2LIZ3_9ACTN</name>
<dbReference type="EMBL" id="RFFJ01000113">
    <property type="protein sequence ID" value="RMI37444.1"/>
    <property type="molecule type" value="Genomic_DNA"/>
</dbReference>